<dbReference type="AlphaFoldDB" id="A0A0S4TH63"/>
<protein>
    <recommendedName>
        <fullName evidence="4">BRCT domain-containing protein</fullName>
    </recommendedName>
</protein>
<evidence type="ECO:0000313" key="2">
    <source>
        <dbReference type="EMBL" id="PPS97596.1"/>
    </source>
</evidence>
<dbReference type="Proteomes" id="UP001429100">
    <property type="component" value="Unassembled WGS sequence"/>
</dbReference>
<reference evidence="1" key="2">
    <citation type="submission" date="2015-08" db="EMBL/GenBank/DDBJ databases">
        <authorList>
            <person name="Babu N.S."/>
            <person name="Beckwith C.J."/>
            <person name="Beseler K.G."/>
            <person name="Brison A."/>
            <person name="Carone J.V."/>
            <person name="Caskin T.P."/>
            <person name="Diamond M."/>
            <person name="Durham M.E."/>
            <person name="Foxe J.M."/>
            <person name="Go M."/>
            <person name="Henderson B.A."/>
            <person name="Jones I.B."/>
            <person name="McGettigan J.A."/>
            <person name="Micheletti S.J."/>
            <person name="Nasrallah M.E."/>
            <person name="Ortiz D."/>
            <person name="Piller C.R."/>
            <person name="Privatt S.R."/>
            <person name="Schneider S.L."/>
            <person name="Sharp S."/>
            <person name="Smith T.C."/>
            <person name="Stanton J.D."/>
            <person name="Ullery H.E."/>
            <person name="Wilson R.J."/>
            <person name="Serrano M.G."/>
            <person name="Buck G."/>
            <person name="Lee V."/>
            <person name="Wang Y."/>
            <person name="Carvalho R."/>
            <person name="Voegtly L."/>
            <person name="Shi R."/>
            <person name="Duckworth R."/>
            <person name="Johnson A."/>
            <person name="Loviza R."/>
            <person name="Walstead R."/>
            <person name="Shah Z."/>
            <person name="Kiflezghi M."/>
            <person name="Wade K."/>
            <person name="Ball S.L."/>
            <person name="Bradley K.W."/>
            <person name="Asai D.J."/>
            <person name="Bowman C.A."/>
            <person name="Russell D.A."/>
            <person name="Pope W.H."/>
            <person name="Jacobs-Sera D."/>
            <person name="Hendrix R.W."/>
            <person name="Hatfull G.F."/>
        </authorList>
    </citation>
    <scope>NUCLEOTIDE SEQUENCE [LARGE SCALE GENOMIC DNA]</scope>
</reference>
<dbReference type="VEuPathDB" id="CryptoDB:CHUDEA6_3260"/>
<sequence>MSSERKHCIHVIAAKKFLQSFLKLPEEALREDFDICYNNQCNSQNKSKIEYFGIPRKECEIPHEFVGIGLNTGENVPFEMKKVTKMKNPTNSNQIDKLLGDIGEPTYREIAVHQEDSRKVIREIFTLSHEIEKDLRDNITHRSRSIAFCPESEFNNNENEYNLNSVEVSNNSSRSKILNWFRDQKPIWDEEDYFVKSELFRSTPDWKRLETYKDLISCEWGSAKVLMIIQFWQTSLTFTDRIVNNRDSSIIEYVGGNEESCLPLRILIKFERKTLKDKDKERLINETKTLRPEEKLEMRQVKDIQISHETSKIRRKDPNEYSSSLESLSGDEILTNKDHEIQTNQINIKYLEMVKYIQGKDKSKEFKFLENRFKDSDKSHCYLYIENKKDFFLKLQTKYDKEIIHMIKTCIKGRKYDNENKLWLLPIDTLYESVRIVEFLGGTIDKNVLALLVNGNKTDLDHELMFSTDELDNWKNLLPKSSQGTWYRLSIKFHLSILNEIYRGNTERFKDHTFKLTFSKEGIDEHYHSELIKILRNNKISMKWDTNEKSWKIPIDQFTKVISTCRGSLEFYFSSIFDHIVFKQAQEMIKNPNFQNKRKEYGLNNSIKKKRLTVLESDEEETIRSSQRIRYDEDDDEENIDLGRNEQALILSCLGKDDHDNRRLEAKILNMIRNMKTPKHIDKIEFVLWPRHYKDWESISFLVLSKDFIMNVYHPKLLLSIVSNVMIVSEGMIDYLTKKNTWPDNSFETKFELVKGLPSLESRLYISEGIFCKTKLFIVGPPGNNHFKLCTRLATLGNASFVQDPLLADYIIICDESDPNALKIKKSVPKKQASKVQNTHGETHSIQVTPKWVYDVVLDFTIIKPTSKRNHKAWMIE</sequence>
<keyword evidence="3" id="KW-1185">Reference proteome</keyword>
<accession>A0A0S4TH63</accession>
<dbReference type="VEuPathDB" id="CryptoDB:Chro.60379"/>
<dbReference type="Proteomes" id="UP000199752">
    <property type="component" value="Chromosome 6"/>
</dbReference>
<proteinExistence type="predicted"/>
<dbReference type="EMBL" id="LN877952">
    <property type="protein sequence ID" value="CUV06753.1"/>
    <property type="molecule type" value="Genomic_DNA"/>
</dbReference>
<dbReference type="VEuPathDB" id="CryptoDB:Chro.60378"/>
<evidence type="ECO:0008006" key="4">
    <source>
        <dbReference type="Google" id="ProtNLM"/>
    </source>
</evidence>
<gene>
    <name evidence="1" type="ORF">CHUDEA6_3260</name>
    <name evidence="2" type="ORF">GY17_00000339</name>
</gene>
<dbReference type="VEuPathDB" id="CryptoDB:ChTU502y2012_415g0125"/>
<evidence type="ECO:0000313" key="1">
    <source>
        <dbReference type="EMBL" id="CUV06753.1"/>
    </source>
</evidence>
<reference evidence="2 3" key="1">
    <citation type="submission" date="2014-11" db="EMBL/GenBank/DDBJ databases">
        <title>Comparative genomic analysis of Cryptosporidium hominis reveals occurrence of genetic recombination in virulent subtypes.</title>
        <authorList>
            <person name="Guo Y."/>
            <person name="Tang K."/>
            <person name="Frace M."/>
            <person name="Li N."/>
            <person name="Roellig D.M."/>
            <person name="Sammons S."/>
            <person name="Knipe K."/>
            <person name="Rowe L."/>
            <person name="Feng Y."/>
            <person name="Xiao L."/>
        </authorList>
    </citation>
    <scope>NUCLEOTIDE SEQUENCE [LARGE SCALE GENOMIC DNA]</scope>
    <source>
        <strain evidence="2">30976</strain>
    </source>
</reference>
<dbReference type="EMBL" id="JTAI01000007">
    <property type="protein sequence ID" value="PPS97596.1"/>
    <property type="molecule type" value="Genomic_DNA"/>
</dbReference>
<name>A0A0S4TH63_CRYHO</name>
<dbReference type="VEuPathDB" id="CryptoDB:GY17_00000339"/>
<organism evidence="1">
    <name type="scientific">Cryptosporidium hominis</name>
    <dbReference type="NCBI Taxonomy" id="237895"/>
    <lineage>
        <taxon>Eukaryota</taxon>
        <taxon>Sar</taxon>
        <taxon>Alveolata</taxon>
        <taxon>Apicomplexa</taxon>
        <taxon>Conoidasida</taxon>
        <taxon>Coccidia</taxon>
        <taxon>Eucoccidiorida</taxon>
        <taxon>Eimeriorina</taxon>
        <taxon>Cryptosporidiidae</taxon>
        <taxon>Cryptosporidium</taxon>
    </lineage>
</organism>
<evidence type="ECO:0000313" key="3">
    <source>
        <dbReference type="Proteomes" id="UP001429100"/>
    </source>
</evidence>
<reference evidence="2 3" key="3">
    <citation type="submission" date="2017-10" db="EMBL/GenBank/DDBJ databases">
        <title>Consistent, comparative and evidence-based genome annotation and re-annotation for the closely-related species, Cryptosporidium parvum, C. hominis and C. tyzzeri.</title>
        <authorList>
            <person name="Baptista R.P."/>
            <person name="Li Y."/>
            <person name="Sateriale A."/>
            <person name="Striepen B."/>
            <person name="Kissinger J.C."/>
        </authorList>
    </citation>
    <scope>NUCLEOTIDE SEQUENCE [LARGE SCALE GENOMIC DNA]</scope>
    <source>
        <strain evidence="2">30976</strain>
    </source>
</reference>